<keyword evidence="2" id="KW-1185">Reference proteome</keyword>
<dbReference type="Proteomes" id="UP000014605">
    <property type="component" value="Unassembled WGS sequence"/>
</dbReference>
<dbReference type="EMBL" id="ATFC01000001">
    <property type="protein sequence ID" value="EPF47773.1"/>
    <property type="molecule type" value="Genomic_DNA"/>
</dbReference>
<accession>S3LBF9</accession>
<organism evidence="1 2">
    <name type="scientific">Treponema vincentii F0403</name>
    <dbReference type="NCBI Taxonomy" id="1125702"/>
    <lineage>
        <taxon>Bacteria</taxon>
        <taxon>Pseudomonadati</taxon>
        <taxon>Spirochaetota</taxon>
        <taxon>Spirochaetia</taxon>
        <taxon>Spirochaetales</taxon>
        <taxon>Treponemataceae</taxon>
        <taxon>Treponema</taxon>
    </lineage>
</organism>
<dbReference type="GeneID" id="301460256"/>
<dbReference type="RefSeq" id="WP_016517680.1">
    <property type="nucleotide sequence ID" value="NZ_KE332512.1"/>
</dbReference>
<dbReference type="AlphaFoldDB" id="S3LBF9"/>
<proteinExistence type="predicted"/>
<dbReference type="PATRIC" id="fig|1125702.3.peg.32"/>
<evidence type="ECO:0000313" key="1">
    <source>
        <dbReference type="EMBL" id="EPF47773.1"/>
    </source>
</evidence>
<protein>
    <submittedName>
        <fullName evidence="1">Uncharacterized protein</fullName>
    </submittedName>
</protein>
<comment type="caution">
    <text evidence="1">The sequence shown here is derived from an EMBL/GenBank/DDBJ whole genome shotgun (WGS) entry which is preliminary data.</text>
</comment>
<evidence type="ECO:0000313" key="2">
    <source>
        <dbReference type="Proteomes" id="UP000014605"/>
    </source>
</evidence>
<reference evidence="1 2" key="1">
    <citation type="submission" date="2013-04" db="EMBL/GenBank/DDBJ databases">
        <title>The Genome Sequence of Treponema vincentii F0403.</title>
        <authorList>
            <consortium name="The Broad Institute Genomics Platform"/>
            <person name="Earl A."/>
            <person name="Ward D."/>
            <person name="Feldgarden M."/>
            <person name="Gevers D."/>
            <person name="Leonetti C."/>
            <person name="Izard J."/>
            <person name="Walker B."/>
            <person name="Young S."/>
            <person name="Zeng Q."/>
            <person name="Gargeya S."/>
            <person name="Fitzgerald M."/>
            <person name="Haas B."/>
            <person name="Abouelleil A."/>
            <person name="Allen A.W."/>
            <person name="Alvarado L."/>
            <person name="Arachchi H.M."/>
            <person name="Berlin A.M."/>
            <person name="Chapman S.B."/>
            <person name="Gainer-Dewar J."/>
            <person name="Goldberg J."/>
            <person name="Griggs A."/>
            <person name="Gujja S."/>
            <person name="Hansen M."/>
            <person name="Howarth C."/>
            <person name="Imamovic A."/>
            <person name="Ireland A."/>
            <person name="Larimer J."/>
            <person name="McCowan C."/>
            <person name="Murphy C."/>
            <person name="Pearson M."/>
            <person name="Poon T.W."/>
            <person name="Priest M."/>
            <person name="Roberts A."/>
            <person name="Saif S."/>
            <person name="Shea T."/>
            <person name="Sisk P."/>
            <person name="Sykes S."/>
            <person name="Wortman J."/>
            <person name="Nusbaum C."/>
            <person name="Birren B."/>
        </authorList>
    </citation>
    <scope>NUCLEOTIDE SEQUENCE [LARGE SCALE GENOMIC DNA]</scope>
    <source>
        <strain evidence="1 2">F0403</strain>
    </source>
</reference>
<sequence length="109" mass="12448">MGGKRKMSLTLDDQLLACLSEKAKVDGFEKPAALARYLIINGLNDMTEQTDRVKTLRVKIENYQEIAAYVREKKFGKPEYFAAYAMEYYMNKNQLSAAQKARAERSIEG</sequence>
<gene>
    <name evidence="1" type="ORF">HMPREF1222_00032</name>
</gene>
<dbReference type="HOGENOM" id="CLU_2182808_0_0_12"/>
<name>S3LBF9_9SPIR</name>